<organism evidence="2 3">
    <name type="scientific">Skeletonema marinoi</name>
    <dbReference type="NCBI Taxonomy" id="267567"/>
    <lineage>
        <taxon>Eukaryota</taxon>
        <taxon>Sar</taxon>
        <taxon>Stramenopiles</taxon>
        <taxon>Ochrophyta</taxon>
        <taxon>Bacillariophyta</taxon>
        <taxon>Coscinodiscophyceae</taxon>
        <taxon>Thalassiosirophycidae</taxon>
        <taxon>Thalassiosirales</taxon>
        <taxon>Skeletonemataceae</taxon>
        <taxon>Skeletonema</taxon>
        <taxon>Skeletonema marinoi-dohrnii complex</taxon>
    </lineage>
</organism>
<accession>A0AAD8YAZ2</accession>
<feature type="region of interest" description="Disordered" evidence="1">
    <location>
        <begin position="22"/>
        <end position="163"/>
    </location>
</feature>
<feature type="compositionally biased region" description="Polar residues" evidence="1">
    <location>
        <begin position="141"/>
        <end position="157"/>
    </location>
</feature>
<gene>
    <name evidence="2" type="ORF">QTG54_006829</name>
</gene>
<protein>
    <submittedName>
        <fullName evidence="2">Uncharacterized protein</fullName>
    </submittedName>
</protein>
<reference evidence="2" key="1">
    <citation type="submission" date="2023-06" db="EMBL/GenBank/DDBJ databases">
        <title>Survivors Of The Sea: Transcriptome response of Skeletonema marinoi to long-term dormancy.</title>
        <authorList>
            <person name="Pinder M.I.M."/>
            <person name="Kourtchenko O."/>
            <person name="Robertson E.K."/>
            <person name="Larsson T."/>
            <person name="Maumus F."/>
            <person name="Osuna-Cruz C.M."/>
            <person name="Vancaester E."/>
            <person name="Stenow R."/>
            <person name="Vandepoele K."/>
            <person name="Ploug H."/>
            <person name="Bruchert V."/>
            <person name="Godhe A."/>
            <person name="Topel M."/>
        </authorList>
    </citation>
    <scope>NUCLEOTIDE SEQUENCE</scope>
    <source>
        <strain evidence="2">R05AC</strain>
    </source>
</reference>
<feature type="compositionally biased region" description="Basic and acidic residues" evidence="1">
    <location>
        <begin position="120"/>
        <end position="136"/>
    </location>
</feature>
<evidence type="ECO:0000256" key="1">
    <source>
        <dbReference type="SAM" id="MobiDB-lite"/>
    </source>
</evidence>
<sequence length="239" mass="25930">MPELTEADVVALAEIDYASIGNAPPLSVRDERLSESSVTERGGRQFSVATPISEMDSIDENSILRGSPFRSIIDEDSESNISIPEQESRMSNESENTSVEVMPSDRSDNTGSHNSIEVMLSEHDNDSLHDGRRVSDIDDMASSTSIEASPSVDSDNNVGDVKGSDRLAMYGATSEGDDGIMYYNGHHPSLSYDHDEESAPLILPQISASPLQSSHPHGGEKSEHAVQIRRNESRLATEP</sequence>
<comment type="caution">
    <text evidence="2">The sequence shown here is derived from an EMBL/GenBank/DDBJ whole genome shotgun (WGS) entry which is preliminary data.</text>
</comment>
<name>A0AAD8YAZ2_9STRA</name>
<dbReference type="EMBL" id="JATAAI010000011">
    <property type="protein sequence ID" value="KAK1742264.1"/>
    <property type="molecule type" value="Genomic_DNA"/>
</dbReference>
<dbReference type="AlphaFoldDB" id="A0AAD8YAZ2"/>
<evidence type="ECO:0000313" key="2">
    <source>
        <dbReference type="EMBL" id="KAK1742264.1"/>
    </source>
</evidence>
<dbReference type="Proteomes" id="UP001224775">
    <property type="component" value="Unassembled WGS sequence"/>
</dbReference>
<evidence type="ECO:0000313" key="3">
    <source>
        <dbReference type="Proteomes" id="UP001224775"/>
    </source>
</evidence>
<feature type="compositionally biased region" description="Polar residues" evidence="1">
    <location>
        <begin position="206"/>
        <end position="215"/>
    </location>
</feature>
<feature type="region of interest" description="Disordered" evidence="1">
    <location>
        <begin position="191"/>
        <end position="239"/>
    </location>
</feature>
<feature type="compositionally biased region" description="Basic and acidic residues" evidence="1">
    <location>
        <begin position="217"/>
        <end position="239"/>
    </location>
</feature>
<proteinExistence type="predicted"/>
<keyword evidence="3" id="KW-1185">Reference proteome</keyword>